<dbReference type="Gene3D" id="2.40.10.10">
    <property type="entry name" value="Trypsin-like serine proteases"/>
    <property type="match status" value="2"/>
</dbReference>
<name>A0A0F9TD45_9ZZZZ</name>
<keyword evidence="4" id="KW-0378">Hydrolase</keyword>
<organism evidence="10">
    <name type="scientific">marine sediment metagenome</name>
    <dbReference type="NCBI Taxonomy" id="412755"/>
    <lineage>
        <taxon>unclassified sequences</taxon>
        <taxon>metagenomes</taxon>
        <taxon>ecological metagenomes</taxon>
    </lineage>
</organism>
<gene>
    <name evidence="10" type="ORF">LCGC14_0743540</name>
</gene>
<comment type="caution">
    <text evidence="10">The sequence shown here is derived from an EMBL/GenBank/DDBJ whole genome shotgun (WGS) entry which is preliminary data.</text>
</comment>
<dbReference type="NCBIfam" id="NF033507">
    <property type="entry name" value="Loki-CTERM"/>
    <property type="match status" value="1"/>
</dbReference>
<dbReference type="InterPro" id="IPR008256">
    <property type="entry name" value="Peptidase_S1B"/>
</dbReference>
<keyword evidence="5" id="KW-0720">Serine protease</keyword>
<dbReference type="SUPFAM" id="SSF50494">
    <property type="entry name" value="Trypsin-like serine proteases"/>
    <property type="match status" value="1"/>
</dbReference>
<reference evidence="10" key="1">
    <citation type="journal article" date="2015" name="Nature">
        <title>Complex archaea that bridge the gap between prokaryotes and eukaryotes.</title>
        <authorList>
            <person name="Spang A."/>
            <person name="Saw J.H."/>
            <person name="Jorgensen S.L."/>
            <person name="Zaremba-Niedzwiedzka K."/>
            <person name="Martijn J."/>
            <person name="Lind A.E."/>
            <person name="van Eijk R."/>
            <person name="Schleper C."/>
            <person name="Guy L."/>
            <person name="Ettema T.J."/>
        </authorList>
    </citation>
    <scope>NUCLEOTIDE SEQUENCE</scope>
</reference>
<dbReference type="Pfam" id="PF13620">
    <property type="entry name" value="CarboxypepD_reg"/>
    <property type="match status" value="1"/>
</dbReference>
<evidence type="ECO:0000259" key="8">
    <source>
        <dbReference type="Pfam" id="PF07705"/>
    </source>
</evidence>
<dbReference type="PRINTS" id="PR00839">
    <property type="entry name" value="V8PROTEASE"/>
</dbReference>
<feature type="transmembrane region" description="Helical" evidence="6">
    <location>
        <begin position="1475"/>
        <end position="1495"/>
    </location>
</feature>
<dbReference type="InterPro" id="IPR018114">
    <property type="entry name" value="TRYPSIN_HIS"/>
</dbReference>
<evidence type="ECO:0008006" key="11">
    <source>
        <dbReference type="Google" id="ProtNLM"/>
    </source>
</evidence>
<comment type="similarity">
    <text evidence="1">Belongs to the peptidase S1B family.</text>
</comment>
<dbReference type="Pfam" id="PF10342">
    <property type="entry name" value="Kre9_KNH"/>
    <property type="match status" value="1"/>
</dbReference>
<keyword evidence="6" id="KW-1133">Transmembrane helix</keyword>
<dbReference type="Gene3D" id="2.60.40.1120">
    <property type="entry name" value="Carboxypeptidase-like, regulatory domain"/>
    <property type="match status" value="4"/>
</dbReference>
<dbReference type="InterPro" id="IPR011635">
    <property type="entry name" value="CARDB"/>
</dbReference>
<accession>A0A0F9TD45</accession>
<dbReference type="Gene3D" id="2.60.40.10">
    <property type="entry name" value="Immunoglobulins"/>
    <property type="match status" value="1"/>
</dbReference>
<feature type="domain" description="Peptidase S1" evidence="7">
    <location>
        <begin position="180"/>
        <end position="367"/>
    </location>
</feature>
<feature type="domain" description="Yeast cell wall synthesis Kre9/Knh1-like N-terminal" evidence="9">
    <location>
        <begin position="1288"/>
        <end position="1372"/>
    </location>
</feature>
<proteinExistence type="inferred from homology"/>
<evidence type="ECO:0000313" key="10">
    <source>
        <dbReference type="EMBL" id="KKN39428.1"/>
    </source>
</evidence>
<dbReference type="InterPro" id="IPR008969">
    <property type="entry name" value="CarboxyPept-like_regulatory"/>
</dbReference>
<evidence type="ECO:0000256" key="1">
    <source>
        <dbReference type="ARBA" id="ARBA00008764"/>
    </source>
</evidence>
<dbReference type="SUPFAM" id="SSF49478">
    <property type="entry name" value="Cna protein B-type domain"/>
    <property type="match status" value="4"/>
</dbReference>
<dbReference type="GO" id="GO:0004252">
    <property type="term" value="F:serine-type endopeptidase activity"/>
    <property type="evidence" value="ECO:0007669"/>
    <property type="project" value="InterPro"/>
</dbReference>
<dbReference type="Pfam" id="PF00089">
    <property type="entry name" value="Trypsin"/>
    <property type="match status" value="1"/>
</dbReference>
<evidence type="ECO:0000256" key="6">
    <source>
        <dbReference type="SAM" id="Phobius"/>
    </source>
</evidence>
<dbReference type="PANTHER" id="PTHR15462:SF8">
    <property type="entry name" value="SERINE PROTEASE"/>
    <property type="match status" value="1"/>
</dbReference>
<dbReference type="PROSITE" id="PS00134">
    <property type="entry name" value="TRYPSIN_HIS"/>
    <property type="match status" value="1"/>
</dbReference>
<dbReference type="SUPFAM" id="SSF49464">
    <property type="entry name" value="Carboxypeptidase regulatory domain-like"/>
    <property type="match status" value="2"/>
</dbReference>
<sequence>MKTMSINKKNALTILFLSGIFLLSPIFGISGVVDIQTPSEVADIPEGLLDTEVPLYNEEEIVSTLDYNIDFTGEELIDPTTYDRSIFEWRPIEETLKLTQSNEETDGGSIATASYNVATGIETITAPQFSPSPESGPDIRVVEPYVGLLAGTDTSATPEAVIGTDERTLSPNTVFPYKTVVKLYISDPWGGNWVGSGAIIDNFHVLTAGHCAYIRDSPNFGWATSIEVVPAMDTSDTYPDPYGSAWVTGMRSYTGWTVSGSSQHDWAVLTLDRNVGFFTGSMGRITAGSSSSIYNAGMNVAGYPTDLSSGNRQYRDITNAGDGATANNHYYWADTAPGMSGGPVWRYDAGNRYIMTVHAYGRGGTASNFGTRLNNDKYDRIFTWLSADSAPTDKADLIDRGSLYSSYSPGSVTAGTTFFSVNNQIRNVGTASSGTYYVHYYASTNTYISTSDYYIGTSGPESAGAFGTDAASWSGTFPNIPGGNYYIGWIIDKDDTVDEFDETNNKAYISTPLTVIGLNPPISYIEVRVRDSLNVSVKIPSAYVKTYVSGTATLIDTGYTDTNGFYNVTNLAVGTYDVKVSKVGYMNKELTNVIHNLAKGYDDDYLYFNLVAYGPDTSWIEVNVRDSGTSNPLVSAFVQVTNMSSGLVIDTGWTNGAGFYNVTGLYIGWYEVTISKVGYQDQTKQNYINWNFDDDYLWFYLVQKPATSGYIEVRTFNESGAPLSGVLIQAWNNSGATLVSSGYTNINGTYNITGLVIGWVDVNASVSGWQEQSKSTYINWNGDDDYLSFWMVPNPPGTGYIDVSVYDSVSFLPLSWAKVEVTNQSTGLVFQTGYTDFSGFYKVVNLTIGWFTIEVTKEGYHGQSKQEYINWNGDDDYLSFYMVSLPPDSGYIEVTVKDDDTNAPIQNALVTTYYINGTFFDSGYTDSSGFYNVTGLYIGWYEVVITHTDYGGDSMNDYINWNGDDDYLSFFLILRPPGWIEVTVFDIYNLNPIPGAYVRCYNDTSGEFFDDGYTDGSGFYNITGLLIGWWTVNVSHPNFAMQSKLDYINWRGDDDYLSFYLDTKYEPFTGSIAIFRDRFPWQGAPYGHNVTEPILVANGISYDIYNSSDMGIVDLSPYQKVIINSDQTQAFYDRLAANTTWFESYVSNGGFLLISACDWAWGVSYWDEANLWPGGFNRTHIYFNTVNISLSWHPVLFNPNLVEDDELDGWNSASHGYFIDYPSNANEILIDPTTGNPVLIEFKYGDGFIVTSTQPLEWNHGYNFTGLFENLILFDPAYFDNSINVTSPISSEYWESNTVQTITWDSTGSITNVKISLYENGVFVMELTASTPNDGSYSLTVPIGLTDSILYQIRVSNVEYAATEDYSDNFEIEDPRTITVVVPDSTTSWTMGDVEAINWTSTGIIANVKIELYASSFLIMEIVASTLNDGTFDWTIPNTLLNYTVYIIRISDVLDPTLYDDSEPFSILAPPGGGIPGYDMLILGGLLGVVSLVIIKRKRKKLSIS</sequence>
<evidence type="ECO:0000256" key="4">
    <source>
        <dbReference type="ARBA" id="ARBA00022801"/>
    </source>
</evidence>
<keyword evidence="6" id="KW-0812">Transmembrane</keyword>
<keyword evidence="3" id="KW-0732">Signal</keyword>
<dbReference type="PANTHER" id="PTHR15462">
    <property type="entry name" value="SERINE PROTEASE"/>
    <property type="match status" value="1"/>
</dbReference>
<evidence type="ECO:0000256" key="3">
    <source>
        <dbReference type="ARBA" id="ARBA00022729"/>
    </source>
</evidence>
<dbReference type="SUPFAM" id="SSF52317">
    <property type="entry name" value="Class I glutamine amidotransferase-like"/>
    <property type="match status" value="1"/>
</dbReference>
<evidence type="ECO:0000259" key="9">
    <source>
        <dbReference type="Pfam" id="PF10342"/>
    </source>
</evidence>
<dbReference type="InterPro" id="IPR013783">
    <property type="entry name" value="Ig-like_fold"/>
</dbReference>
<dbReference type="InterPro" id="IPR018466">
    <property type="entry name" value="Kre9/Knh1-like_N"/>
</dbReference>
<dbReference type="InterPro" id="IPR050966">
    <property type="entry name" value="Glutamyl_endopeptidase"/>
</dbReference>
<keyword evidence="6" id="KW-0472">Membrane</keyword>
<evidence type="ECO:0000256" key="5">
    <source>
        <dbReference type="ARBA" id="ARBA00022825"/>
    </source>
</evidence>
<feature type="domain" description="CARDB" evidence="8">
    <location>
        <begin position="405"/>
        <end position="506"/>
    </location>
</feature>
<dbReference type="InterPro" id="IPR029062">
    <property type="entry name" value="Class_I_gatase-like"/>
</dbReference>
<evidence type="ECO:0000259" key="7">
    <source>
        <dbReference type="Pfam" id="PF00089"/>
    </source>
</evidence>
<dbReference type="InterPro" id="IPR009003">
    <property type="entry name" value="Peptidase_S1_PA"/>
</dbReference>
<dbReference type="Pfam" id="PF07705">
    <property type="entry name" value="CARDB"/>
    <property type="match status" value="1"/>
</dbReference>
<evidence type="ECO:0000256" key="2">
    <source>
        <dbReference type="ARBA" id="ARBA00022670"/>
    </source>
</evidence>
<keyword evidence="2" id="KW-0645">Protease</keyword>
<dbReference type="InterPro" id="IPR043504">
    <property type="entry name" value="Peptidase_S1_PA_chymotrypsin"/>
</dbReference>
<dbReference type="InterPro" id="IPR001254">
    <property type="entry name" value="Trypsin_dom"/>
</dbReference>
<protein>
    <recommendedName>
        <fullName evidence="11">Peptidase S1 domain-containing protein</fullName>
    </recommendedName>
</protein>
<dbReference type="GO" id="GO:0006508">
    <property type="term" value="P:proteolysis"/>
    <property type="evidence" value="ECO:0007669"/>
    <property type="project" value="UniProtKB-KW"/>
</dbReference>
<dbReference type="EMBL" id="LAZR01001765">
    <property type="protein sequence ID" value="KKN39428.1"/>
    <property type="molecule type" value="Genomic_DNA"/>
</dbReference>